<reference evidence="1" key="1">
    <citation type="journal article" date="2021" name="Proc. Natl. Acad. Sci. U.S.A.">
        <title>A Catalog of Tens of Thousands of Viruses from Human Metagenomes Reveals Hidden Associations with Chronic Diseases.</title>
        <authorList>
            <person name="Tisza M.J."/>
            <person name="Buck C.B."/>
        </authorList>
    </citation>
    <scope>NUCLEOTIDE SEQUENCE</scope>
    <source>
        <strain evidence="1">CtJT77</strain>
    </source>
</reference>
<name>A0A8S5UZY4_9CAUD</name>
<evidence type="ECO:0000313" key="1">
    <source>
        <dbReference type="EMBL" id="DAF99938.1"/>
    </source>
</evidence>
<accession>A0A8S5UZY4</accession>
<organism evidence="1">
    <name type="scientific">Siphoviridae sp. ctJT77</name>
    <dbReference type="NCBI Taxonomy" id="2825432"/>
    <lineage>
        <taxon>Viruses</taxon>
        <taxon>Duplodnaviria</taxon>
        <taxon>Heunggongvirae</taxon>
        <taxon>Uroviricota</taxon>
        <taxon>Caudoviricetes</taxon>
    </lineage>
</organism>
<dbReference type="EMBL" id="BK016174">
    <property type="protein sequence ID" value="DAF99938.1"/>
    <property type="molecule type" value="Genomic_DNA"/>
</dbReference>
<proteinExistence type="predicted"/>
<protein>
    <submittedName>
        <fullName evidence="1">Replication regulatory protein</fullName>
    </submittedName>
</protein>
<sequence length="63" mass="7483">MASKNKTKRVEIRCREILFRKLWAICQVSGKSKTAILEDLICKEFDRKKAYQQFYDANLLTKI</sequence>